<feature type="signal peptide" evidence="3">
    <location>
        <begin position="1"/>
        <end position="21"/>
    </location>
</feature>
<dbReference type="RefSeq" id="WP_425284863.1">
    <property type="nucleotide sequence ID" value="NZ_FPCK01000001.1"/>
</dbReference>
<dbReference type="AlphaFoldDB" id="A0A1I7MYQ3"/>
<protein>
    <submittedName>
        <fullName evidence="4">Putative spermidine/putrescine transport system substrate-binding protein</fullName>
    </submittedName>
</protein>
<keyword evidence="5" id="KW-1185">Reference proteome</keyword>
<name>A0A1I7MYQ3_9HYPH</name>
<dbReference type="InterPro" id="IPR006059">
    <property type="entry name" value="SBP"/>
</dbReference>
<dbReference type="PANTHER" id="PTHR30222">
    <property type="entry name" value="SPERMIDINE/PUTRESCINE-BINDING PERIPLASMIC PROTEIN"/>
    <property type="match status" value="1"/>
</dbReference>
<evidence type="ECO:0000256" key="2">
    <source>
        <dbReference type="ARBA" id="ARBA00022764"/>
    </source>
</evidence>
<reference evidence="4 5" key="1">
    <citation type="submission" date="2016-10" db="EMBL/GenBank/DDBJ databases">
        <authorList>
            <person name="de Groot N.N."/>
        </authorList>
    </citation>
    <scope>NUCLEOTIDE SEQUENCE [LARGE SCALE GENOMIC DNA]</scope>
    <source>
        <strain evidence="4 5">IPL20</strain>
    </source>
</reference>
<dbReference type="EMBL" id="FPCK01000001">
    <property type="protein sequence ID" value="SFV27550.1"/>
    <property type="molecule type" value="Genomic_DNA"/>
</dbReference>
<dbReference type="STRING" id="429728.SAMN05216456_0305"/>
<dbReference type="Proteomes" id="UP000199074">
    <property type="component" value="Unassembled WGS sequence"/>
</dbReference>
<accession>A0A1I7MYQ3</accession>
<evidence type="ECO:0000313" key="5">
    <source>
        <dbReference type="Proteomes" id="UP000199074"/>
    </source>
</evidence>
<evidence type="ECO:0000256" key="1">
    <source>
        <dbReference type="ARBA" id="ARBA00022729"/>
    </source>
</evidence>
<keyword evidence="1 3" id="KW-0732">Signal</keyword>
<proteinExistence type="predicted"/>
<organism evidence="4 5">
    <name type="scientific">Devosia crocina</name>
    <dbReference type="NCBI Taxonomy" id="429728"/>
    <lineage>
        <taxon>Bacteria</taxon>
        <taxon>Pseudomonadati</taxon>
        <taxon>Pseudomonadota</taxon>
        <taxon>Alphaproteobacteria</taxon>
        <taxon>Hyphomicrobiales</taxon>
        <taxon>Devosiaceae</taxon>
        <taxon>Devosia</taxon>
    </lineage>
</organism>
<sequence length="345" mass="37299">MMKHTVVAVAALLAAIAPAAARDLTVVSWGGVFQDAQREVYFDPFREETGIPLAEDSWDGGIGVLRTKIEAGDANNWDVVEVEAEEEALGCEEGLFEVIDPALVGGVDQYIEGSVTECGVPANIAAIVAAYDGAVFPEGPQSWADVFDTAKYPGKRAFRSGPKMNLEFALMADGVAPADVYTVLSTPEGVDRAFAKLDSIKDDIVWWTSGNQPMQLLGSGEVAFTTTYNGRVAAANLENSRDFRIMWEGGALNVDSWVILRGSPNKDNAIKLLDFLGRADRQVEWPSKLGYGVGNVEAQAQLPAELAETLPTSPEHLEAGIKIDANFWIRNIDALNERFASWSSQ</sequence>
<feature type="chain" id="PRO_5011505444" evidence="3">
    <location>
        <begin position="22"/>
        <end position="345"/>
    </location>
</feature>
<dbReference type="CDD" id="cd13589">
    <property type="entry name" value="PBP2_polyamine_RpCGA009"/>
    <property type="match status" value="1"/>
</dbReference>
<gene>
    <name evidence="4" type="ORF">SAMN05216456_0305</name>
</gene>
<evidence type="ECO:0000256" key="3">
    <source>
        <dbReference type="SAM" id="SignalP"/>
    </source>
</evidence>
<dbReference type="Pfam" id="PF13416">
    <property type="entry name" value="SBP_bac_8"/>
    <property type="match status" value="1"/>
</dbReference>
<dbReference type="Gene3D" id="3.40.190.10">
    <property type="entry name" value="Periplasmic binding protein-like II"/>
    <property type="match status" value="2"/>
</dbReference>
<dbReference type="SUPFAM" id="SSF53850">
    <property type="entry name" value="Periplasmic binding protein-like II"/>
    <property type="match status" value="1"/>
</dbReference>
<evidence type="ECO:0000313" key="4">
    <source>
        <dbReference type="EMBL" id="SFV27550.1"/>
    </source>
</evidence>
<keyword evidence="2" id="KW-0574">Periplasm</keyword>
<dbReference type="PANTHER" id="PTHR30222:SF2">
    <property type="entry name" value="ABC TRANSPORTER SUBSTRATE-BINDING PROTEIN"/>
    <property type="match status" value="1"/>
</dbReference>